<name>A0A7W6CNF6_9SPHN</name>
<proteinExistence type="predicted"/>
<dbReference type="Proteomes" id="UP000548867">
    <property type="component" value="Unassembled WGS sequence"/>
</dbReference>
<dbReference type="AlphaFoldDB" id="A0A7W6CNF6"/>
<comment type="caution">
    <text evidence="1">The sequence shown here is derived from an EMBL/GenBank/DDBJ whole genome shotgun (WGS) entry which is preliminary data.</text>
</comment>
<protein>
    <submittedName>
        <fullName evidence="1">Uncharacterized protein</fullName>
    </submittedName>
</protein>
<sequence length="131" mass="14613">MQIAVSGKFSIDHSDTASVAAAKIRTLLQSTEIQSIDTNLESFVFFPVIISDYFGVEKKSYRFYSRKENAEFVSEEINVTDWEMADEDGRLILMVDALEKAVRGTRSGRLHDGAKEAIVGYVRRAVEANGS</sequence>
<gene>
    <name evidence="1" type="ORF">GGR38_004819</name>
</gene>
<accession>A0A7W6CNF6</accession>
<dbReference type="RefSeq" id="WP_183629463.1">
    <property type="nucleotide sequence ID" value="NZ_JACIDX010000041.1"/>
</dbReference>
<organism evidence="1 2">
    <name type="scientific">Novosphingobium sediminicola</name>
    <dbReference type="NCBI Taxonomy" id="563162"/>
    <lineage>
        <taxon>Bacteria</taxon>
        <taxon>Pseudomonadati</taxon>
        <taxon>Pseudomonadota</taxon>
        <taxon>Alphaproteobacteria</taxon>
        <taxon>Sphingomonadales</taxon>
        <taxon>Sphingomonadaceae</taxon>
        <taxon>Novosphingobium</taxon>
    </lineage>
</organism>
<reference evidence="1 2" key="1">
    <citation type="submission" date="2020-08" db="EMBL/GenBank/DDBJ databases">
        <title>Genomic Encyclopedia of Type Strains, Phase IV (KMG-IV): sequencing the most valuable type-strain genomes for metagenomic binning, comparative biology and taxonomic classification.</title>
        <authorList>
            <person name="Goeker M."/>
        </authorList>
    </citation>
    <scope>NUCLEOTIDE SEQUENCE [LARGE SCALE GENOMIC DNA]</scope>
    <source>
        <strain evidence="1 2">DSM 27057</strain>
    </source>
</reference>
<dbReference type="EMBL" id="JACIDX010000041">
    <property type="protein sequence ID" value="MBB3957844.1"/>
    <property type="molecule type" value="Genomic_DNA"/>
</dbReference>
<evidence type="ECO:0000313" key="2">
    <source>
        <dbReference type="Proteomes" id="UP000548867"/>
    </source>
</evidence>
<evidence type="ECO:0000313" key="1">
    <source>
        <dbReference type="EMBL" id="MBB3957844.1"/>
    </source>
</evidence>
<keyword evidence="2" id="KW-1185">Reference proteome</keyword>